<gene>
    <name evidence="2" type="ordered locus">OCA5_c09240</name>
</gene>
<organism evidence="2 3">
    <name type="scientific">Afipia carboxidovorans (strain ATCC 49405 / DSM 1227 / KCTC 32145 / OM5)</name>
    <name type="common">Oligotropha carboxidovorans</name>
    <dbReference type="NCBI Taxonomy" id="504832"/>
    <lineage>
        <taxon>Bacteria</taxon>
        <taxon>Pseudomonadati</taxon>
        <taxon>Pseudomonadota</taxon>
        <taxon>Alphaproteobacteria</taxon>
        <taxon>Hyphomicrobiales</taxon>
        <taxon>Nitrobacteraceae</taxon>
        <taxon>Afipia</taxon>
    </lineage>
</organism>
<dbReference type="EMBL" id="CP002826">
    <property type="protein sequence ID" value="AEI05646.1"/>
    <property type="molecule type" value="Genomic_DNA"/>
</dbReference>
<evidence type="ECO:0000313" key="3">
    <source>
        <dbReference type="Proteomes" id="UP000007730"/>
    </source>
</evidence>
<keyword evidence="3" id="KW-1185">Reference proteome</keyword>
<dbReference type="PATRIC" id="fig|504832.7.peg.977"/>
<feature type="chain" id="PRO_5003374263" evidence="1">
    <location>
        <begin position="30"/>
        <end position="298"/>
    </location>
</feature>
<reference evidence="2 3" key="1">
    <citation type="journal article" date="2011" name="J. Bacteriol.">
        <title>Complete genome sequences of the chemolithoautotrophic Oligotropha carboxidovorans strains OM4 and OM5.</title>
        <authorList>
            <person name="Volland S."/>
            <person name="Rachinger M."/>
            <person name="Strittmatter A."/>
            <person name="Daniel R."/>
            <person name="Gottschalk G."/>
            <person name="Meyer O."/>
        </authorList>
    </citation>
    <scope>NUCLEOTIDE SEQUENCE [LARGE SCALE GENOMIC DNA]</scope>
    <source>
        <strain evidence="3">ATCC 49405 / DSM 1227 / KCTC 32145 / OM5</strain>
    </source>
</reference>
<dbReference type="OrthoDB" id="8442869at2"/>
<evidence type="ECO:0000256" key="1">
    <source>
        <dbReference type="SAM" id="SignalP"/>
    </source>
</evidence>
<dbReference type="KEGG" id="ocg:OCA5_c09240"/>
<dbReference type="AlphaFoldDB" id="F8BRH3"/>
<evidence type="ECO:0000313" key="2">
    <source>
        <dbReference type="EMBL" id="AEI05646.1"/>
    </source>
</evidence>
<proteinExistence type="predicted"/>
<dbReference type="Proteomes" id="UP000007730">
    <property type="component" value="Chromosome"/>
</dbReference>
<dbReference type="HOGENOM" id="CLU_060262_0_0_5"/>
<dbReference type="eggNOG" id="ENOG5033KXI">
    <property type="taxonomic scope" value="Bacteria"/>
</dbReference>
<name>F8BRH3_AFIC5</name>
<feature type="signal peptide" evidence="1">
    <location>
        <begin position="1"/>
        <end position="29"/>
    </location>
</feature>
<accession>F8BRH3</accession>
<sequence>MISFHIRVPSQVRAGFVLPVALLTLSAVAAHAHAQDESSNDQEPATEVTATDIPEPTALEWSLLDPSIPVTIEKPIKYRGPATLSSAAAAKWDRTTRDDGGAAVTVKRPLLPFWDTKVGADMSVASGEPVTSADLLARRAQGDTSSLQSSGSAWARMSAPGVAGIWDKTAIEARLDPAADQSRFGTALSKTIPLDNNQYALTVKNGYAVAQPLDAPIAGLGPRTGRSVEADRSAKLEFRNTGTSFIAGETMSTLDNKWLGRVGAEQKLFGGVSITGMLAQTIDGPDSRSITAAYKYHW</sequence>
<protein>
    <submittedName>
        <fullName evidence="2">Uncharacterized protein</fullName>
    </submittedName>
</protein>
<dbReference type="STRING" id="504832.OCA5_c09240"/>
<keyword evidence="1" id="KW-0732">Signal</keyword>